<gene>
    <name evidence="2" type="ORF">GCM10010260_12610</name>
</gene>
<feature type="region of interest" description="Disordered" evidence="1">
    <location>
        <begin position="1"/>
        <end position="22"/>
    </location>
</feature>
<reference evidence="2" key="2">
    <citation type="submission" date="2020-09" db="EMBL/GenBank/DDBJ databases">
        <authorList>
            <person name="Sun Q."/>
            <person name="Ohkuma M."/>
        </authorList>
    </citation>
    <scope>NUCLEOTIDE SEQUENCE</scope>
    <source>
        <strain evidence="2">JCM 4369</strain>
    </source>
</reference>
<evidence type="ECO:0000256" key="1">
    <source>
        <dbReference type="SAM" id="MobiDB-lite"/>
    </source>
</evidence>
<protein>
    <submittedName>
        <fullName evidence="2">Uncharacterized protein</fullName>
    </submittedName>
</protein>
<sequence>MQRRPAQAAGVLGRTSTPGGAEGVRYLTRRGAHSGRHFTGRWYATRYRSAGITTSAVSTGRPEA</sequence>
<dbReference type="EMBL" id="BMTD01000002">
    <property type="protein sequence ID" value="GGU81638.1"/>
    <property type="molecule type" value="Genomic_DNA"/>
</dbReference>
<comment type="caution">
    <text evidence="2">The sequence shown here is derived from an EMBL/GenBank/DDBJ whole genome shotgun (WGS) entry which is preliminary data.</text>
</comment>
<reference evidence="2" key="1">
    <citation type="journal article" date="2014" name="Int. J. Syst. Evol. Microbiol.">
        <title>Complete genome sequence of Corynebacterium casei LMG S-19264T (=DSM 44701T), isolated from a smear-ripened cheese.</title>
        <authorList>
            <consortium name="US DOE Joint Genome Institute (JGI-PGF)"/>
            <person name="Walter F."/>
            <person name="Albersmeier A."/>
            <person name="Kalinowski J."/>
            <person name="Ruckert C."/>
        </authorList>
    </citation>
    <scope>NUCLEOTIDE SEQUENCE</scope>
    <source>
        <strain evidence="2">JCM 4369</strain>
    </source>
</reference>
<proteinExistence type="predicted"/>
<accession>A0A918I721</accession>
<organism evidence="2 3">
    <name type="scientific">Streptomyces filipinensis</name>
    <dbReference type="NCBI Taxonomy" id="66887"/>
    <lineage>
        <taxon>Bacteria</taxon>
        <taxon>Bacillati</taxon>
        <taxon>Actinomycetota</taxon>
        <taxon>Actinomycetes</taxon>
        <taxon>Kitasatosporales</taxon>
        <taxon>Streptomycetaceae</taxon>
        <taxon>Streptomyces</taxon>
    </lineage>
</organism>
<name>A0A918I721_9ACTN</name>
<dbReference type="Proteomes" id="UP000618795">
    <property type="component" value="Unassembled WGS sequence"/>
</dbReference>
<keyword evidence="3" id="KW-1185">Reference proteome</keyword>
<dbReference type="AlphaFoldDB" id="A0A918I721"/>
<evidence type="ECO:0000313" key="2">
    <source>
        <dbReference type="EMBL" id="GGU81638.1"/>
    </source>
</evidence>
<evidence type="ECO:0000313" key="3">
    <source>
        <dbReference type="Proteomes" id="UP000618795"/>
    </source>
</evidence>